<dbReference type="AlphaFoldDB" id="A0A1Y1ZVY5"/>
<comment type="caution">
    <text evidence="1">The sequence shown here is derived from an EMBL/GenBank/DDBJ whole genome shotgun (WGS) entry which is preliminary data.</text>
</comment>
<evidence type="ECO:0000313" key="1">
    <source>
        <dbReference type="EMBL" id="ORY14350.1"/>
    </source>
</evidence>
<accession>A0A1Y1ZVY5</accession>
<dbReference type="Proteomes" id="UP000193144">
    <property type="component" value="Unassembled WGS sequence"/>
</dbReference>
<organism evidence="1 2">
    <name type="scientific">Clohesyomyces aquaticus</name>
    <dbReference type="NCBI Taxonomy" id="1231657"/>
    <lineage>
        <taxon>Eukaryota</taxon>
        <taxon>Fungi</taxon>
        <taxon>Dikarya</taxon>
        <taxon>Ascomycota</taxon>
        <taxon>Pezizomycotina</taxon>
        <taxon>Dothideomycetes</taxon>
        <taxon>Pleosporomycetidae</taxon>
        <taxon>Pleosporales</taxon>
        <taxon>Lindgomycetaceae</taxon>
        <taxon>Clohesyomyces</taxon>
    </lineage>
</organism>
<proteinExistence type="predicted"/>
<dbReference type="EMBL" id="MCFA01000034">
    <property type="protein sequence ID" value="ORY14350.1"/>
    <property type="molecule type" value="Genomic_DNA"/>
</dbReference>
<name>A0A1Y1ZVY5_9PLEO</name>
<protein>
    <submittedName>
        <fullName evidence="1">Uncharacterized protein</fullName>
    </submittedName>
</protein>
<sequence length="203" mass="22277">MAVHNMSFQQQESPCFDARPNHFSLAPCQSLQRAGEGGELETTFFFLFPCIGCFFARVGLGTSERFMDGAVAHPGPSLPGPTKQWVMSIRSACRSQLTMDAFADKSSETAVRCETAMALWPFSGKLLGCAFHEPAQFCFRSRHAMHGRPPSLGSGESGRRAPFHRTSRKPCGIVAFVGRRQVSRVSKHTSDALRLAPDEAPRV</sequence>
<keyword evidence="2" id="KW-1185">Reference proteome</keyword>
<reference evidence="1 2" key="1">
    <citation type="submission" date="2016-07" db="EMBL/GenBank/DDBJ databases">
        <title>Pervasive Adenine N6-methylation of Active Genes in Fungi.</title>
        <authorList>
            <consortium name="DOE Joint Genome Institute"/>
            <person name="Mondo S.J."/>
            <person name="Dannebaum R.O."/>
            <person name="Kuo R.C."/>
            <person name="Labutti K."/>
            <person name="Haridas S."/>
            <person name="Kuo A."/>
            <person name="Salamov A."/>
            <person name="Ahrendt S.R."/>
            <person name="Lipzen A."/>
            <person name="Sullivan W."/>
            <person name="Andreopoulos W.B."/>
            <person name="Clum A."/>
            <person name="Lindquist E."/>
            <person name="Daum C."/>
            <person name="Ramamoorthy G.K."/>
            <person name="Gryganskyi A."/>
            <person name="Culley D."/>
            <person name="Magnuson J.K."/>
            <person name="James T.Y."/>
            <person name="O'Malley M.A."/>
            <person name="Stajich J.E."/>
            <person name="Spatafora J.W."/>
            <person name="Visel A."/>
            <person name="Grigoriev I.V."/>
        </authorList>
    </citation>
    <scope>NUCLEOTIDE SEQUENCE [LARGE SCALE GENOMIC DNA]</scope>
    <source>
        <strain evidence="1 2">CBS 115471</strain>
    </source>
</reference>
<gene>
    <name evidence="1" type="ORF">BCR34DRAFT_239367</name>
</gene>
<evidence type="ECO:0000313" key="2">
    <source>
        <dbReference type="Proteomes" id="UP000193144"/>
    </source>
</evidence>